<comment type="caution">
    <text evidence="2">The sequence shown here is derived from an EMBL/GenBank/DDBJ whole genome shotgun (WGS) entry which is preliminary data.</text>
</comment>
<gene>
    <name evidence="2" type="ORF">HAX54_025030</name>
</gene>
<evidence type="ECO:0000259" key="1">
    <source>
        <dbReference type="Pfam" id="PF00931"/>
    </source>
</evidence>
<name>A0ABS8UYU1_DATST</name>
<dbReference type="SUPFAM" id="SSF52540">
    <property type="entry name" value="P-loop containing nucleoside triphosphate hydrolases"/>
    <property type="match status" value="1"/>
</dbReference>
<dbReference type="InterPro" id="IPR027417">
    <property type="entry name" value="P-loop_NTPase"/>
</dbReference>
<evidence type="ECO:0000313" key="3">
    <source>
        <dbReference type="Proteomes" id="UP000823775"/>
    </source>
</evidence>
<accession>A0ABS8UYU1</accession>
<proteinExistence type="predicted"/>
<organism evidence="2 3">
    <name type="scientific">Datura stramonium</name>
    <name type="common">Jimsonweed</name>
    <name type="synonym">Common thornapple</name>
    <dbReference type="NCBI Taxonomy" id="4076"/>
    <lineage>
        <taxon>Eukaryota</taxon>
        <taxon>Viridiplantae</taxon>
        <taxon>Streptophyta</taxon>
        <taxon>Embryophyta</taxon>
        <taxon>Tracheophyta</taxon>
        <taxon>Spermatophyta</taxon>
        <taxon>Magnoliopsida</taxon>
        <taxon>eudicotyledons</taxon>
        <taxon>Gunneridae</taxon>
        <taxon>Pentapetalae</taxon>
        <taxon>asterids</taxon>
        <taxon>lamiids</taxon>
        <taxon>Solanales</taxon>
        <taxon>Solanaceae</taxon>
        <taxon>Solanoideae</taxon>
        <taxon>Datureae</taxon>
        <taxon>Datura</taxon>
    </lineage>
</organism>
<feature type="domain" description="NB-ARC" evidence="1">
    <location>
        <begin position="58"/>
        <end position="116"/>
    </location>
</feature>
<sequence length="120" mass="13554">MAAYSAVTFLFFKRLSNVTPKLMIGAQTAKALRSIHATAQYFHDLKEDIVQGFDSGFEIIVKRLTGQPDLDIVTITGMGGIGKNNTFAKKACRYLQSNHHFDIYVWVTISQQFQRVEMCC</sequence>
<dbReference type="EMBL" id="JACEIK010003035">
    <property type="protein sequence ID" value="MCD9640018.1"/>
    <property type="molecule type" value="Genomic_DNA"/>
</dbReference>
<dbReference type="InterPro" id="IPR002182">
    <property type="entry name" value="NB-ARC"/>
</dbReference>
<evidence type="ECO:0000313" key="2">
    <source>
        <dbReference type="EMBL" id="MCD9640018.1"/>
    </source>
</evidence>
<dbReference type="Proteomes" id="UP000823775">
    <property type="component" value="Unassembled WGS sequence"/>
</dbReference>
<keyword evidence="3" id="KW-1185">Reference proteome</keyword>
<dbReference type="Pfam" id="PF00931">
    <property type="entry name" value="NB-ARC"/>
    <property type="match status" value="1"/>
</dbReference>
<protein>
    <recommendedName>
        <fullName evidence="1">NB-ARC domain-containing protein</fullName>
    </recommendedName>
</protein>
<dbReference type="Gene3D" id="3.40.50.300">
    <property type="entry name" value="P-loop containing nucleotide triphosphate hydrolases"/>
    <property type="match status" value="1"/>
</dbReference>
<reference evidence="2 3" key="1">
    <citation type="journal article" date="2021" name="BMC Genomics">
        <title>Datura genome reveals duplications of psychoactive alkaloid biosynthetic genes and high mutation rate following tissue culture.</title>
        <authorList>
            <person name="Rajewski A."/>
            <person name="Carter-House D."/>
            <person name="Stajich J."/>
            <person name="Litt A."/>
        </authorList>
    </citation>
    <scope>NUCLEOTIDE SEQUENCE [LARGE SCALE GENOMIC DNA]</scope>
    <source>
        <strain evidence="2">AR-01</strain>
    </source>
</reference>